<gene>
    <name evidence="7" type="ORF">BB559_001201</name>
</gene>
<dbReference type="OrthoDB" id="27073at2759"/>
<dbReference type="FunFam" id="1.10.10.10:FF:000014">
    <property type="entry name" value="Cullin 1"/>
    <property type="match status" value="1"/>
</dbReference>
<dbReference type="Gene3D" id="1.10.10.10">
    <property type="entry name" value="Winged helix-like DNA-binding domain superfamily/Winged helix DNA-binding domain"/>
    <property type="match status" value="1"/>
</dbReference>
<dbReference type="SUPFAM" id="SSF75632">
    <property type="entry name" value="Cullin homology domain"/>
    <property type="match status" value="1"/>
</dbReference>
<dbReference type="InterPro" id="IPR019559">
    <property type="entry name" value="Cullin_neddylation_domain"/>
</dbReference>
<evidence type="ECO:0000256" key="5">
    <source>
        <dbReference type="RuleBase" id="RU003829"/>
    </source>
</evidence>
<dbReference type="SMART" id="SM00884">
    <property type="entry name" value="Cullin_Nedd8"/>
    <property type="match status" value="1"/>
</dbReference>
<dbReference type="STRING" id="61424.A0A2T9Z2S9"/>
<keyword evidence="8" id="KW-1185">Reference proteome</keyword>
<dbReference type="PANTHER" id="PTHR11932">
    <property type="entry name" value="CULLIN"/>
    <property type="match status" value="1"/>
</dbReference>
<evidence type="ECO:0000313" key="8">
    <source>
        <dbReference type="Proteomes" id="UP000245699"/>
    </source>
</evidence>
<organism evidence="7 8">
    <name type="scientific">Furculomyces boomerangus</name>
    <dbReference type="NCBI Taxonomy" id="61424"/>
    <lineage>
        <taxon>Eukaryota</taxon>
        <taxon>Fungi</taxon>
        <taxon>Fungi incertae sedis</taxon>
        <taxon>Zoopagomycota</taxon>
        <taxon>Kickxellomycotina</taxon>
        <taxon>Harpellomycetes</taxon>
        <taxon>Harpellales</taxon>
        <taxon>Harpellaceae</taxon>
        <taxon>Furculomyces</taxon>
    </lineage>
</organism>
<dbReference type="InterPro" id="IPR036390">
    <property type="entry name" value="WH_DNA-bd_sf"/>
</dbReference>
<dbReference type="AlphaFoldDB" id="A0A2T9Z2S9"/>
<dbReference type="EMBL" id="MBFT01000065">
    <property type="protein sequence ID" value="PVU98881.1"/>
    <property type="molecule type" value="Genomic_DNA"/>
</dbReference>
<dbReference type="Gene3D" id="3.30.230.130">
    <property type="entry name" value="Cullin, Chain C, Domain 2"/>
    <property type="match status" value="1"/>
</dbReference>
<dbReference type="FunFam" id="1.20.1310.10:FF:000002">
    <property type="entry name" value="cullin-3 isoform X1"/>
    <property type="match status" value="1"/>
</dbReference>
<proteinExistence type="inferred from homology"/>
<dbReference type="InterPro" id="IPR016158">
    <property type="entry name" value="Cullin_homology"/>
</dbReference>
<comment type="caution">
    <text evidence="7">The sequence shown here is derived from an EMBL/GenBank/DDBJ whole genome shotgun (WGS) entry which is preliminary data.</text>
</comment>
<reference evidence="7 8" key="1">
    <citation type="journal article" date="2018" name="MBio">
        <title>Comparative Genomics Reveals the Core Gene Toolbox for the Fungus-Insect Symbiosis.</title>
        <authorList>
            <person name="Wang Y."/>
            <person name="Stata M."/>
            <person name="Wang W."/>
            <person name="Stajich J.E."/>
            <person name="White M.M."/>
            <person name="Moncalvo J.M."/>
        </authorList>
    </citation>
    <scope>NUCLEOTIDE SEQUENCE [LARGE SCALE GENOMIC DNA]</scope>
    <source>
        <strain evidence="7 8">AUS-77-4</strain>
    </source>
</reference>
<dbReference type="InterPro" id="IPR036317">
    <property type="entry name" value="Cullin_homology_sf"/>
</dbReference>
<dbReference type="Pfam" id="PF00888">
    <property type="entry name" value="Cullin"/>
    <property type="match status" value="1"/>
</dbReference>
<comment type="similarity">
    <text evidence="1 4 5">Belongs to the cullin family.</text>
</comment>
<dbReference type="GO" id="GO:0031461">
    <property type="term" value="C:cullin-RING ubiquitin ligase complex"/>
    <property type="evidence" value="ECO:0007669"/>
    <property type="project" value="InterPro"/>
</dbReference>
<accession>A0A2T9Z2S9</accession>
<evidence type="ECO:0000256" key="1">
    <source>
        <dbReference type="ARBA" id="ARBA00006019"/>
    </source>
</evidence>
<dbReference type="SUPFAM" id="SSF46785">
    <property type="entry name" value="Winged helix' DNA-binding domain"/>
    <property type="match status" value="1"/>
</dbReference>
<keyword evidence="2" id="KW-1017">Isopeptide bond</keyword>
<protein>
    <recommendedName>
        <fullName evidence="6">Cullin family profile domain-containing protein</fullName>
    </recommendedName>
</protein>
<name>A0A2T9Z2S9_9FUNG</name>
<dbReference type="GO" id="GO:0031625">
    <property type="term" value="F:ubiquitin protein ligase binding"/>
    <property type="evidence" value="ECO:0007669"/>
    <property type="project" value="InterPro"/>
</dbReference>
<keyword evidence="3" id="KW-0832">Ubl conjugation</keyword>
<evidence type="ECO:0000256" key="2">
    <source>
        <dbReference type="ARBA" id="ARBA00022499"/>
    </source>
</evidence>
<dbReference type="PROSITE" id="PS50069">
    <property type="entry name" value="CULLIN_2"/>
    <property type="match status" value="1"/>
</dbReference>
<dbReference type="InterPro" id="IPR016157">
    <property type="entry name" value="Cullin_CS"/>
</dbReference>
<dbReference type="Pfam" id="PF26557">
    <property type="entry name" value="Cullin_AB"/>
    <property type="match status" value="1"/>
</dbReference>
<evidence type="ECO:0000256" key="4">
    <source>
        <dbReference type="PROSITE-ProRule" id="PRU00330"/>
    </source>
</evidence>
<dbReference type="GO" id="GO:0006511">
    <property type="term" value="P:ubiquitin-dependent protein catabolic process"/>
    <property type="evidence" value="ECO:0007669"/>
    <property type="project" value="InterPro"/>
</dbReference>
<dbReference type="Proteomes" id="UP000245699">
    <property type="component" value="Unassembled WGS sequence"/>
</dbReference>
<dbReference type="Pfam" id="PF10557">
    <property type="entry name" value="Cullin_Nedd8"/>
    <property type="match status" value="1"/>
</dbReference>
<dbReference type="InterPro" id="IPR036388">
    <property type="entry name" value="WH-like_DNA-bd_sf"/>
</dbReference>
<dbReference type="SUPFAM" id="SSF74788">
    <property type="entry name" value="Cullin repeat-like"/>
    <property type="match status" value="1"/>
</dbReference>
<sequence>MNVPQPKKLKSINPARKLIPRKTHSQLLEGLESAIEDIYNQNASSLSFEELYRSSYNLVLSKKGEVLYETTNSKIIKELEIKTNRSLGKLNYNGHDSLESGQAFIKKIRDLWLLHISSMLMIQDVLMYMDKVYVKSAKKLPVYDLGMLAFRNKILLNPKYDLLPSLIGTIVDLMHKERQGYSVDRESLKTVIGMTIELRSDNTKSAQNIFEEQIKPAILESSTEFYRTEFRRLIKDPEIVSYSKQVQSKRKEEADKSKAYLSQTICKDFDAIITQQLISPLDMSYFNSVRNEIDSFLLESQFEDFAIVYSTLSSVPEKEKNFLEIISNHICAQGNNLINDIAQNPQTPATPKPKHLSTNTIAIQWVDKLILLYSHYHNFSLKTSIKSRDLQYIINQSIATIVNNNPHAAEYVSIYIDDQIKKGFKGKTDDESETILSQVVVLFRFLRDKDLFELYLRQRLHKRLLSGRPISRDIEASLISKLKLECGSQFTTKLEGMLKDIQLSVDLSQQFAAQQDYKPSDTQIDVSVLTHTFWPLSNVSTDFLQESSTDQIPLLPINLQNLSNQFSHFYKQKYSGRKFMWSYNLGTAELKAQFKNSKHELTVSTIQMMILMLFNFTQPEHRIGYMEIKNRTGLPDSELNRNLQSLACTKYKILLKTPKSRDVSTTDMFEFNQNFSAPSLKIKVPLIAAPTQSPDSKTIENQSKIDEERRVLVDAAIVRIMKSRRKLDHSNLVAETISQLKIRFMPSPHLIKLRIDSLIDRDYIERSKQDRKLYTYIA</sequence>
<dbReference type="Gene3D" id="1.20.1310.10">
    <property type="entry name" value="Cullin Repeats"/>
    <property type="match status" value="4"/>
</dbReference>
<dbReference type="InterPro" id="IPR001373">
    <property type="entry name" value="Cullin_N"/>
</dbReference>
<dbReference type="InterPro" id="IPR059120">
    <property type="entry name" value="Cullin-like_AB"/>
</dbReference>
<dbReference type="InterPro" id="IPR016159">
    <property type="entry name" value="Cullin_repeat-like_dom_sf"/>
</dbReference>
<dbReference type="InterPro" id="IPR045093">
    <property type="entry name" value="Cullin"/>
</dbReference>
<evidence type="ECO:0000256" key="3">
    <source>
        <dbReference type="ARBA" id="ARBA00022843"/>
    </source>
</evidence>
<feature type="domain" description="Cullin family profile" evidence="6">
    <location>
        <begin position="407"/>
        <end position="647"/>
    </location>
</feature>
<evidence type="ECO:0000259" key="6">
    <source>
        <dbReference type="PROSITE" id="PS50069"/>
    </source>
</evidence>
<evidence type="ECO:0000313" key="7">
    <source>
        <dbReference type="EMBL" id="PVU98881.1"/>
    </source>
</evidence>
<dbReference type="SMART" id="SM00182">
    <property type="entry name" value="CULLIN"/>
    <property type="match status" value="1"/>
</dbReference>
<dbReference type="PROSITE" id="PS01256">
    <property type="entry name" value="CULLIN_1"/>
    <property type="match status" value="1"/>
</dbReference>